<accession>A0A6J4JMU5</accession>
<proteinExistence type="predicted"/>
<dbReference type="EMBL" id="CADCTP010000340">
    <property type="protein sequence ID" value="CAA9282805.1"/>
    <property type="molecule type" value="Genomic_DNA"/>
</dbReference>
<evidence type="ECO:0000313" key="2">
    <source>
        <dbReference type="EMBL" id="CAA9282805.1"/>
    </source>
</evidence>
<dbReference type="SUPFAM" id="SSF56601">
    <property type="entry name" value="beta-lactamase/transpeptidase-like"/>
    <property type="match status" value="1"/>
</dbReference>
<protein>
    <recommendedName>
        <fullName evidence="1">Beta-lactamase-related domain-containing protein</fullName>
    </recommendedName>
</protein>
<feature type="domain" description="Beta-lactamase-related" evidence="1">
    <location>
        <begin position="19"/>
        <end position="329"/>
    </location>
</feature>
<gene>
    <name evidence="2" type="ORF">AVDCRST_MAG41-3725</name>
</gene>
<reference evidence="2" key="1">
    <citation type="submission" date="2020-02" db="EMBL/GenBank/DDBJ databases">
        <authorList>
            <person name="Meier V. D."/>
        </authorList>
    </citation>
    <scope>NUCLEOTIDE SEQUENCE</scope>
    <source>
        <strain evidence="2">AVDCRST_MAG41</strain>
    </source>
</reference>
<dbReference type="InterPro" id="IPR012338">
    <property type="entry name" value="Beta-lactam/transpept-like"/>
</dbReference>
<name>A0A6J4JMU5_9ACTN</name>
<evidence type="ECO:0000259" key="1">
    <source>
        <dbReference type="Pfam" id="PF00144"/>
    </source>
</evidence>
<dbReference type="InterPro" id="IPR050491">
    <property type="entry name" value="AmpC-like"/>
</dbReference>
<dbReference type="Gene3D" id="3.40.710.10">
    <property type="entry name" value="DD-peptidase/beta-lactamase superfamily"/>
    <property type="match status" value="1"/>
</dbReference>
<dbReference type="PANTHER" id="PTHR46825:SF7">
    <property type="entry name" value="D-ALANYL-D-ALANINE CARBOXYPEPTIDASE"/>
    <property type="match status" value="1"/>
</dbReference>
<organism evidence="2">
    <name type="scientific">uncultured Mycobacteriales bacterium</name>
    <dbReference type="NCBI Taxonomy" id="581187"/>
    <lineage>
        <taxon>Bacteria</taxon>
        <taxon>Bacillati</taxon>
        <taxon>Actinomycetota</taxon>
        <taxon>Actinomycetes</taxon>
        <taxon>Mycobacteriales</taxon>
        <taxon>environmental samples</taxon>
    </lineage>
</organism>
<dbReference type="AlphaFoldDB" id="A0A6J4JMU5"/>
<dbReference type="Pfam" id="PF00144">
    <property type="entry name" value="Beta-lactamase"/>
    <property type="match status" value="1"/>
</dbReference>
<sequence>MVGLLHRSGVARVCGDVFPALARRHGVPGAQLAVHQDGRTVAVEIGVLEHGSGRPVTAGSAFPVGSISKWVTATVAMALVADGDLELDAPVGECLPGLPEPAARVTLGQLLSHTAGWASDPAGADPAGASLRRYVLDHCRPPNVVAEPGTAFSYSNLGYALVGVLIETVSGMTWREATESVVLRPLGIQPGFVATTGAPASPRPAAVGHSVNRLVGRTRPVAEVLAPADVVAGGLALSAEDLVTLGLLHVGPGRPAVLPAADAGRMRRAAPGAVPFGLADGWGLGLATFGSGPAWVGHDGNGTGTSSYVRIDPADGVVVALTTNSNTGAGLWVELCAELAAVGVPVPPPRTWDAVAGSAAPPPAGAGTYRNGDMEYVLAVAEDGRLHLSASGDEPTPVGCGPDLTFALRDPATGRHVLGGRFVRDPATGEIDALQIGGRLARRQDRVRQPVGGRRPA</sequence>
<dbReference type="InterPro" id="IPR001466">
    <property type="entry name" value="Beta-lactam-related"/>
</dbReference>
<dbReference type="PANTHER" id="PTHR46825">
    <property type="entry name" value="D-ALANYL-D-ALANINE-CARBOXYPEPTIDASE/ENDOPEPTIDASE AMPH"/>
    <property type="match status" value="1"/>
</dbReference>